<dbReference type="Proteomes" id="UP001630127">
    <property type="component" value="Unassembled WGS sequence"/>
</dbReference>
<protein>
    <recommendedName>
        <fullName evidence="1">Calcium-transporting P-type ATPase N-terminal autoinhibitory domain-containing protein</fullName>
    </recommendedName>
</protein>
<organism evidence="2 3">
    <name type="scientific">Cinchona calisaya</name>
    <dbReference type="NCBI Taxonomy" id="153742"/>
    <lineage>
        <taxon>Eukaryota</taxon>
        <taxon>Viridiplantae</taxon>
        <taxon>Streptophyta</taxon>
        <taxon>Embryophyta</taxon>
        <taxon>Tracheophyta</taxon>
        <taxon>Spermatophyta</taxon>
        <taxon>Magnoliopsida</taxon>
        <taxon>eudicotyledons</taxon>
        <taxon>Gunneridae</taxon>
        <taxon>Pentapetalae</taxon>
        <taxon>asterids</taxon>
        <taxon>lamiids</taxon>
        <taxon>Gentianales</taxon>
        <taxon>Rubiaceae</taxon>
        <taxon>Cinchonoideae</taxon>
        <taxon>Cinchoneae</taxon>
        <taxon>Cinchona</taxon>
    </lineage>
</organism>
<evidence type="ECO:0000313" key="2">
    <source>
        <dbReference type="EMBL" id="KAL3533734.1"/>
    </source>
</evidence>
<accession>A0ABD3ARR1</accession>
<name>A0ABD3ARR1_9GENT</name>
<dbReference type="Pfam" id="PF12515">
    <property type="entry name" value="CaATP_NAI"/>
    <property type="match status" value="1"/>
</dbReference>
<dbReference type="AlphaFoldDB" id="A0ABD3ARR1"/>
<dbReference type="EMBL" id="JBJUIK010000003">
    <property type="protein sequence ID" value="KAL3533734.1"/>
    <property type="molecule type" value="Genomic_DNA"/>
</dbReference>
<reference evidence="2 3" key="1">
    <citation type="submission" date="2024-11" db="EMBL/GenBank/DDBJ databases">
        <title>A near-complete genome assembly of Cinchona calisaya.</title>
        <authorList>
            <person name="Lian D.C."/>
            <person name="Zhao X.W."/>
            <person name="Wei L."/>
        </authorList>
    </citation>
    <scope>NUCLEOTIDE SEQUENCE [LARGE SCALE GENOMIC DNA]</scope>
    <source>
        <tissue evidence="2">Nenye</tissue>
    </source>
</reference>
<feature type="domain" description="Calcium-transporting P-type ATPase N-terminal autoinhibitory" evidence="1">
    <location>
        <begin position="5"/>
        <end position="48"/>
    </location>
</feature>
<proteinExistence type="predicted"/>
<dbReference type="InterPro" id="IPR024750">
    <property type="entry name" value="Ca_ATPase_N_dom"/>
</dbReference>
<keyword evidence="3" id="KW-1185">Reference proteome</keyword>
<dbReference type="Gene3D" id="1.20.5.170">
    <property type="match status" value="1"/>
</dbReference>
<gene>
    <name evidence="2" type="ORF">ACH5RR_007255</name>
</gene>
<evidence type="ECO:0000259" key="1">
    <source>
        <dbReference type="Pfam" id="PF12515"/>
    </source>
</evidence>
<sequence>MDKLLRKEFNIPAKHCSEEDLSLWRNFVMPVKNPNRRFRYVANLDKRLEVKEQKAKIREKLQANSMLNRKVLKSIDGLEKPLERASEAVFGMECHQDAEA</sequence>
<comment type="caution">
    <text evidence="2">The sequence shown here is derived from an EMBL/GenBank/DDBJ whole genome shotgun (WGS) entry which is preliminary data.</text>
</comment>
<evidence type="ECO:0000313" key="3">
    <source>
        <dbReference type="Proteomes" id="UP001630127"/>
    </source>
</evidence>